<protein>
    <submittedName>
        <fullName evidence="1">CLUMA_CG001041, isoform A</fullName>
    </submittedName>
</protein>
<name>A0A1J1HGV3_9DIPT</name>
<keyword evidence="2" id="KW-1185">Reference proteome</keyword>
<dbReference type="AlphaFoldDB" id="A0A1J1HGV3"/>
<gene>
    <name evidence="1" type="ORF">CLUMA_CG001041</name>
</gene>
<proteinExistence type="predicted"/>
<accession>A0A1J1HGV3</accession>
<sequence length="71" mass="8085">MEEDIKPMTIIAKGTVSTATFAAQAVELLNGDFFPCLRIFVVQLFHYENLPVFSSLPYLMILMAIRYKVVK</sequence>
<evidence type="ECO:0000313" key="1">
    <source>
        <dbReference type="EMBL" id="CRK87239.1"/>
    </source>
</evidence>
<evidence type="ECO:0000313" key="2">
    <source>
        <dbReference type="Proteomes" id="UP000183832"/>
    </source>
</evidence>
<dbReference type="Proteomes" id="UP000183832">
    <property type="component" value="Unassembled WGS sequence"/>
</dbReference>
<dbReference type="EMBL" id="CVRI01000004">
    <property type="protein sequence ID" value="CRK87239.1"/>
    <property type="molecule type" value="Genomic_DNA"/>
</dbReference>
<organism evidence="1 2">
    <name type="scientific">Clunio marinus</name>
    <dbReference type="NCBI Taxonomy" id="568069"/>
    <lineage>
        <taxon>Eukaryota</taxon>
        <taxon>Metazoa</taxon>
        <taxon>Ecdysozoa</taxon>
        <taxon>Arthropoda</taxon>
        <taxon>Hexapoda</taxon>
        <taxon>Insecta</taxon>
        <taxon>Pterygota</taxon>
        <taxon>Neoptera</taxon>
        <taxon>Endopterygota</taxon>
        <taxon>Diptera</taxon>
        <taxon>Nematocera</taxon>
        <taxon>Chironomoidea</taxon>
        <taxon>Chironomidae</taxon>
        <taxon>Clunio</taxon>
    </lineage>
</organism>
<reference evidence="1 2" key="1">
    <citation type="submission" date="2015-04" db="EMBL/GenBank/DDBJ databases">
        <authorList>
            <person name="Syromyatnikov M.Y."/>
            <person name="Popov V.N."/>
        </authorList>
    </citation>
    <scope>NUCLEOTIDE SEQUENCE [LARGE SCALE GENOMIC DNA]</scope>
</reference>